<dbReference type="STRING" id="1095629.A0A0C9X0N0"/>
<proteinExistence type="predicted"/>
<evidence type="ECO:0000313" key="1">
    <source>
        <dbReference type="EMBL" id="KIJ91096.1"/>
    </source>
</evidence>
<feature type="non-terminal residue" evidence="1">
    <location>
        <position position="113"/>
    </location>
</feature>
<evidence type="ECO:0000313" key="2">
    <source>
        <dbReference type="Proteomes" id="UP000054477"/>
    </source>
</evidence>
<organism evidence="1 2">
    <name type="scientific">Laccaria amethystina LaAM-08-1</name>
    <dbReference type="NCBI Taxonomy" id="1095629"/>
    <lineage>
        <taxon>Eukaryota</taxon>
        <taxon>Fungi</taxon>
        <taxon>Dikarya</taxon>
        <taxon>Basidiomycota</taxon>
        <taxon>Agaricomycotina</taxon>
        <taxon>Agaricomycetes</taxon>
        <taxon>Agaricomycetidae</taxon>
        <taxon>Agaricales</taxon>
        <taxon>Agaricineae</taxon>
        <taxon>Hydnangiaceae</taxon>
        <taxon>Laccaria</taxon>
    </lineage>
</organism>
<dbReference type="HOGENOM" id="CLU_2139387_0_0_1"/>
<protein>
    <submittedName>
        <fullName evidence="1">Uncharacterized protein</fullName>
    </submittedName>
</protein>
<dbReference type="OrthoDB" id="1875589at2759"/>
<gene>
    <name evidence="1" type="ORF">K443DRAFT_115573</name>
</gene>
<dbReference type="InterPro" id="IPR008991">
    <property type="entry name" value="Translation_prot_SH3-like_sf"/>
</dbReference>
<dbReference type="CDD" id="cd23702">
    <property type="entry name" value="eL14"/>
    <property type="match status" value="1"/>
</dbReference>
<dbReference type="Proteomes" id="UP000054477">
    <property type="component" value="Unassembled WGS sequence"/>
</dbReference>
<accession>A0A0C9X0N0</accession>
<dbReference type="AlphaFoldDB" id="A0A0C9X0N0"/>
<dbReference type="InterPro" id="IPR014722">
    <property type="entry name" value="Rib_uL2_dom2"/>
</dbReference>
<dbReference type="EMBL" id="KN839056">
    <property type="protein sequence ID" value="KIJ91096.1"/>
    <property type="molecule type" value="Genomic_DNA"/>
</dbReference>
<keyword evidence="2" id="KW-1185">Reference proteome</keyword>
<name>A0A0C9X0N0_9AGAR</name>
<reference evidence="1 2" key="1">
    <citation type="submission" date="2014-04" db="EMBL/GenBank/DDBJ databases">
        <authorList>
            <consortium name="DOE Joint Genome Institute"/>
            <person name="Kuo A."/>
            <person name="Kohler A."/>
            <person name="Nagy L.G."/>
            <person name="Floudas D."/>
            <person name="Copeland A."/>
            <person name="Barry K.W."/>
            <person name="Cichocki N."/>
            <person name="Veneault-Fourrey C."/>
            <person name="LaButti K."/>
            <person name="Lindquist E.A."/>
            <person name="Lipzen A."/>
            <person name="Lundell T."/>
            <person name="Morin E."/>
            <person name="Murat C."/>
            <person name="Sun H."/>
            <person name="Tunlid A."/>
            <person name="Henrissat B."/>
            <person name="Grigoriev I.V."/>
            <person name="Hibbett D.S."/>
            <person name="Martin F."/>
            <person name="Nordberg H.P."/>
            <person name="Cantor M.N."/>
            <person name="Hua S.X."/>
        </authorList>
    </citation>
    <scope>NUCLEOTIDE SEQUENCE [LARGE SCALE GENOMIC DNA]</scope>
    <source>
        <strain evidence="1 2">LaAM-08-1</strain>
    </source>
</reference>
<dbReference type="SUPFAM" id="SSF50104">
    <property type="entry name" value="Translation proteins SH3-like domain"/>
    <property type="match status" value="1"/>
</dbReference>
<dbReference type="Gene3D" id="2.30.30.30">
    <property type="match status" value="1"/>
</dbReference>
<reference evidence="2" key="2">
    <citation type="submission" date="2015-01" db="EMBL/GenBank/DDBJ databases">
        <title>Evolutionary Origins and Diversification of the Mycorrhizal Mutualists.</title>
        <authorList>
            <consortium name="DOE Joint Genome Institute"/>
            <consortium name="Mycorrhizal Genomics Consortium"/>
            <person name="Kohler A."/>
            <person name="Kuo A."/>
            <person name="Nagy L.G."/>
            <person name="Floudas D."/>
            <person name="Copeland A."/>
            <person name="Barry K.W."/>
            <person name="Cichocki N."/>
            <person name="Veneault-Fourrey C."/>
            <person name="LaButti K."/>
            <person name="Lindquist E.A."/>
            <person name="Lipzen A."/>
            <person name="Lundell T."/>
            <person name="Morin E."/>
            <person name="Murat C."/>
            <person name="Riley R."/>
            <person name="Ohm R."/>
            <person name="Sun H."/>
            <person name="Tunlid A."/>
            <person name="Henrissat B."/>
            <person name="Grigoriev I.V."/>
            <person name="Hibbett D.S."/>
            <person name="Martin F."/>
        </authorList>
    </citation>
    <scope>NUCLEOTIDE SEQUENCE [LARGE SCALE GENOMIC DNA]</scope>
    <source>
        <strain evidence="2">LaAM-08-1</strain>
    </source>
</reference>
<sequence length="113" mass="12185">VLLKSGLFSGKIAVIAEIINHNCAIIDGPTTGVPHQSYASFLAGLEAQEELPGWIMHDWTVVRGGVSQGREGWRLLDLHCSNSFGPHTPPVADEPQISNEWCVQAAPLGDFPI</sequence>